<comment type="similarity">
    <text evidence="1 6">Belongs to the AAA ATPase family.</text>
</comment>
<dbReference type="SUPFAM" id="SSF50692">
    <property type="entry name" value="ADC-like"/>
    <property type="match status" value="1"/>
</dbReference>
<dbReference type="Pfam" id="PF17862">
    <property type="entry name" value="AAA_lid_3"/>
    <property type="match status" value="1"/>
</dbReference>
<keyword evidence="6" id="KW-0460">Magnesium</keyword>
<dbReference type="GO" id="GO:0006891">
    <property type="term" value="P:intra-Golgi vesicle-mediated transport"/>
    <property type="evidence" value="ECO:0007669"/>
    <property type="project" value="TreeGrafter"/>
</dbReference>
<dbReference type="InterPro" id="IPR039812">
    <property type="entry name" value="Vesicle-fus_ATPase"/>
</dbReference>
<sequence length="719" mass="78660">QDLAKTNLAFVSPEDEVARCPYVEINKYVFTTKPDPSVQRGSIALNGNQRMAAKVSTGEAIGARVFQLPRSRFEVTLLTAEIGAVTKGRPPEELHAAEITNHFITRFRGQVLAVGQKLTFEYQGFTYRLEASNILVLDDSTGEQVSEQRGILTDSSACVYIPASGTNLTIVGQRNVAAPQLFKAKEFNFEKLGIGGLDDQFEQIFRRAFASRVFPPSVVERLGIRHVKGVLLFGPPGTGKTLIARQIGKMLNGKEPKVVNGPEILNKYVGASEENVRNLFKDAEAEQAAKGDASELHVIIFDEIDAICKQRGSVQSSSGVHDTVVNQLLTKIDGVDALNNILLIGMTNRRGRALAEYMKDMLDEALLRPGRLEVQVEIGLPDDKGRLQILKIHTGKMEANSFLGKDVDLWDLAQRCKNFSGAEIEGLVKSATSFALNRQVDFTDLFKPIDDENLKVSMEDFEAALAEVKPAFGAVTEALEEYRLNGVIEYSETFRHLLATCRTLVEQVRSSEQTPLLTCLLEGPLGSGKTALAATLGLESEYPFVKVISSDSMVGYSEAGKAQRIAKVFDDAYRSSMSMIVLDDIERLLEYVAIGPRFSNAILQTLLVLLKKQPPKGRRLLVVGTTSAPAVMEDMGIAATCNICLNVPALREADIRAVLAALQAFAPQDLEAAVACLADAEVPMKRLLLLVDLARQGVTDGQYIPVQRWSQVLTDLSLS</sequence>
<dbReference type="Gene3D" id="3.40.50.300">
    <property type="entry name" value="P-loop containing nucleotide triphosphate hydrolases"/>
    <property type="match status" value="2"/>
</dbReference>
<dbReference type="Pfam" id="PF00004">
    <property type="entry name" value="AAA"/>
    <property type="match status" value="2"/>
</dbReference>
<keyword evidence="6" id="KW-0378">Hydrolase</keyword>
<evidence type="ECO:0000256" key="2">
    <source>
        <dbReference type="ARBA" id="ARBA00022448"/>
    </source>
</evidence>
<reference evidence="8 9" key="1">
    <citation type="journal article" date="2012" name="Genome Biol.">
        <title>The genome of the polar eukaryotic microalga coccomyxa subellipsoidea reveals traits of cold adaptation.</title>
        <authorList>
            <person name="Blanc G."/>
            <person name="Agarkova I."/>
            <person name="Grimwood J."/>
            <person name="Kuo A."/>
            <person name="Brueggeman A."/>
            <person name="Dunigan D."/>
            <person name="Gurnon J."/>
            <person name="Ladunga I."/>
            <person name="Lindquist E."/>
            <person name="Lucas S."/>
            <person name="Pangilinan J."/>
            <person name="Proschold T."/>
            <person name="Salamov A."/>
            <person name="Schmutz J."/>
            <person name="Weeks D."/>
            <person name="Yamada T."/>
            <person name="Claverie J.M."/>
            <person name="Grigoriev I."/>
            <person name="Van Etten J."/>
            <person name="Lomsadze A."/>
            <person name="Borodovsky M."/>
        </authorList>
    </citation>
    <scope>NUCLEOTIDE SEQUENCE [LARGE SCALE GENOMIC DNA]</scope>
    <source>
        <strain evidence="8 9">C-169</strain>
    </source>
</reference>
<dbReference type="InterPro" id="IPR029067">
    <property type="entry name" value="CDC48_domain_2-like_sf"/>
</dbReference>
<dbReference type="InterPro" id="IPR009010">
    <property type="entry name" value="Asp_de-COase-like_dom_sf"/>
</dbReference>
<dbReference type="InterPro" id="IPR003593">
    <property type="entry name" value="AAA+_ATPase"/>
</dbReference>
<keyword evidence="6" id="KW-0963">Cytoplasm</keyword>
<evidence type="ECO:0000256" key="3">
    <source>
        <dbReference type="ARBA" id="ARBA00022741"/>
    </source>
</evidence>
<dbReference type="InterPro" id="IPR003959">
    <property type="entry name" value="ATPase_AAA_core"/>
</dbReference>
<dbReference type="CDD" id="cd19504">
    <property type="entry name" value="RecA-like_NSF-SEC18_r1-like"/>
    <property type="match status" value="1"/>
</dbReference>
<gene>
    <name evidence="8" type="ORF">COCSUDRAFT_13602</name>
</gene>
<comment type="cofactor">
    <cofactor evidence="6">
        <name>Mg(2+)</name>
        <dbReference type="ChEBI" id="CHEBI:18420"/>
    </cofactor>
    <text evidence="6">Binds 1 Mg(2+) ion per subunit.</text>
</comment>
<keyword evidence="5 6" id="KW-0653">Protein transport</keyword>
<dbReference type="InterPro" id="IPR027417">
    <property type="entry name" value="P-loop_NTPase"/>
</dbReference>
<comment type="caution">
    <text evidence="8">The sequence shown here is derived from an EMBL/GenBank/DDBJ whole genome shotgun (WGS) entry which is preliminary data.</text>
</comment>
<dbReference type="InterPro" id="IPR041569">
    <property type="entry name" value="AAA_lid_3"/>
</dbReference>
<dbReference type="EMBL" id="AGSI01000004">
    <property type="protein sequence ID" value="EIE25110.1"/>
    <property type="molecule type" value="Genomic_DNA"/>
</dbReference>
<evidence type="ECO:0000256" key="5">
    <source>
        <dbReference type="ARBA" id="ARBA00022927"/>
    </source>
</evidence>
<accession>I0Z391</accession>
<dbReference type="FunFam" id="3.40.50.300:FF:000166">
    <property type="entry name" value="vesicle-fusing ATPase isoform X1"/>
    <property type="match status" value="1"/>
</dbReference>
<dbReference type="GO" id="GO:0005795">
    <property type="term" value="C:Golgi stack"/>
    <property type="evidence" value="ECO:0007669"/>
    <property type="project" value="TreeGrafter"/>
</dbReference>
<keyword evidence="6" id="KW-0479">Metal-binding</keyword>
<feature type="non-terminal residue" evidence="8">
    <location>
        <position position="1"/>
    </location>
</feature>
<dbReference type="FunFam" id="1.10.8.60:FF:000115">
    <property type="entry name" value="N-ethylmaleimide-sensitive fusion protein, putative"/>
    <property type="match status" value="1"/>
</dbReference>
<dbReference type="PANTHER" id="PTHR23078">
    <property type="entry name" value="VESICULAR-FUSION PROTEIN NSF"/>
    <property type="match status" value="1"/>
</dbReference>
<name>I0Z391_COCSC</name>
<evidence type="ECO:0000256" key="1">
    <source>
        <dbReference type="ARBA" id="ARBA00006914"/>
    </source>
</evidence>
<dbReference type="GO" id="GO:0035494">
    <property type="term" value="P:SNARE complex disassembly"/>
    <property type="evidence" value="ECO:0007669"/>
    <property type="project" value="InterPro"/>
</dbReference>
<dbReference type="GO" id="GO:0043001">
    <property type="term" value="P:Golgi to plasma membrane protein transport"/>
    <property type="evidence" value="ECO:0007669"/>
    <property type="project" value="TreeGrafter"/>
</dbReference>
<dbReference type="AlphaFoldDB" id="I0Z391"/>
<organism evidence="8 9">
    <name type="scientific">Coccomyxa subellipsoidea (strain C-169)</name>
    <name type="common">Green microalga</name>
    <dbReference type="NCBI Taxonomy" id="574566"/>
    <lineage>
        <taxon>Eukaryota</taxon>
        <taxon>Viridiplantae</taxon>
        <taxon>Chlorophyta</taxon>
        <taxon>core chlorophytes</taxon>
        <taxon>Trebouxiophyceae</taxon>
        <taxon>Trebouxiophyceae incertae sedis</taxon>
        <taxon>Coccomyxaceae</taxon>
        <taxon>Coccomyxa</taxon>
        <taxon>Coccomyxa subellipsoidea</taxon>
    </lineage>
</organism>
<protein>
    <recommendedName>
        <fullName evidence="6">Vesicle-fusing ATPase</fullName>
        <ecNumber evidence="6">3.6.4.6</ecNumber>
    </recommendedName>
</protein>
<dbReference type="SUPFAM" id="SSF54585">
    <property type="entry name" value="Cdc48 domain 2-like"/>
    <property type="match status" value="1"/>
</dbReference>
<evidence type="ECO:0000256" key="6">
    <source>
        <dbReference type="RuleBase" id="RU367045"/>
    </source>
</evidence>
<dbReference type="SMART" id="SM00382">
    <property type="entry name" value="AAA"/>
    <property type="match status" value="2"/>
</dbReference>
<dbReference type="RefSeq" id="XP_005649654.1">
    <property type="nucleotide sequence ID" value="XM_005649597.1"/>
</dbReference>
<dbReference type="EC" id="3.6.4.6" evidence="6"/>
<keyword evidence="2 6" id="KW-0813">Transport</keyword>
<keyword evidence="4 6" id="KW-0067">ATP-binding</keyword>
<dbReference type="Gene3D" id="1.10.8.60">
    <property type="match status" value="1"/>
</dbReference>
<feature type="domain" description="AAA+ ATPase" evidence="7">
    <location>
        <begin position="226"/>
        <end position="382"/>
    </location>
</feature>
<dbReference type="GO" id="GO:0005524">
    <property type="term" value="F:ATP binding"/>
    <property type="evidence" value="ECO:0007669"/>
    <property type="project" value="UniProtKB-UniRule"/>
</dbReference>
<keyword evidence="9" id="KW-1185">Reference proteome</keyword>
<dbReference type="GO" id="GO:0046872">
    <property type="term" value="F:metal ion binding"/>
    <property type="evidence" value="ECO:0007669"/>
    <property type="project" value="UniProtKB-UniRule"/>
</dbReference>
<feature type="domain" description="AAA+ ATPase" evidence="7">
    <location>
        <begin position="515"/>
        <end position="649"/>
    </location>
</feature>
<comment type="subcellular location">
    <subcellularLocation>
        <location evidence="6">Cytoplasm</location>
    </subcellularLocation>
</comment>
<comment type="catalytic activity">
    <reaction evidence="6">
        <text>ATP + H2O = ADP + phosphate + H(+)</text>
        <dbReference type="Rhea" id="RHEA:13065"/>
        <dbReference type="ChEBI" id="CHEBI:15377"/>
        <dbReference type="ChEBI" id="CHEBI:15378"/>
        <dbReference type="ChEBI" id="CHEBI:30616"/>
        <dbReference type="ChEBI" id="CHEBI:43474"/>
        <dbReference type="ChEBI" id="CHEBI:456216"/>
        <dbReference type="EC" id="3.6.4.6"/>
    </reaction>
</comment>
<dbReference type="OrthoDB" id="9982946at2759"/>
<dbReference type="SUPFAM" id="SSF52540">
    <property type="entry name" value="P-loop containing nucleoside triphosphate hydrolases"/>
    <property type="match status" value="2"/>
</dbReference>
<dbReference type="Proteomes" id="UP000007264">
    <property type="component" value="Unassembled WGS sequence"/>
</dbReference>
<comment type="function">
    <text evidence="6">Required for vesicle-mediated transport. Catalyzes the fusion of transport vesicles within the Golgi cisternae. Is also required for transport from the endoplasmic reticulum to the Golgi stack. Seems to function as a fusion protein required for the delivery of cargo proteins to all compartments of the Golgi stack independent of vesicle origin.</text>
</comment>
<evidence type="ECO:0000313" key="9">
    <source>
        <dbReference type="Proteomes" id="UP000007264"/>
    </source>
</evidence>
<proteinExistence type="inferred from homology"/>
<dbReference type="PANTHER" id="PTHR23078:SF3">
    <property type="entry name" value="VESICLE-FUSING ATPASE"/>
    <property type="match status" value="1"/>
</dbReference>
<dbReference type="Gene3D" id="2.40.40.20">
    <property type="match status" value="1"/>
</dbReference>
<dbReference type="eggNOG" id="KOG0741">
    <property type="taxonomic scope" value="Eukaryota"/>
</dbReference>
<dbReference type="GeneID" id="17043113"/>
<dbReference type="GO" id="GO:0016887">
    <property type="term" value="F:ATP hydrolysis activity"/>
    <property type="evidence" value="ECO:0007669"/>
    <property type="project" value="InterPro"/>
</dbReference>
<evidence type="ECO:0000313" key="8">
    <source>
        <dbReference type="EMBL" id="EIE25110.1"/>
    </source>
</evidence>
<dbReference type="Gene3D" id="3.10.330.10">
    <property type="match status" value="1"/>
</dbReference>
<dbReference type="STRING" id="574566.I0Z391"/>
<dbReference type="KEGG" id="csl:COCSUDRAFT_13602"/>
<evidence type="ECO:0000256" key="4">
    <source>
        <dbReference type="ARBA" id="ARBA00022840"/>
    </source>
</evidence>
<keyword evidence="6" id="KW-0931">ER-Golgi transport</keyword>
<keyword evidence="3 6" id="KW-0547">Nucleotide-binding</keyword>
<dbReference type="FunFam" id="3.40.50.300:FF:000187">
    <property type="entry name" value="Vesicular-fusion ATPase SEC18"/>
    <property type="match status" value="1"/>
</dbReference>
<evidence type="ECO:0000259" key="7">
    <source>
        <dbReference type="SMART" id="SM00382"/>
    </source>
</evidence>